<gene>
    <name evidence="2" type="ORF">BJ875DRAFT_494318</name>
</gene>
<dbReference type="OrthoDB" id="3513892at2759"/>
<reference evidence="2" key="1">
    <citation type="journal article" date="2021" name="IMA Fungus">
        <title>Genomic characterization of three marine fungi, including Emericellopsis atlantica sp. nov. with signatures of a generalist lifestyle and marine biomass degradation.</title>
        <authorList>
            <person name="Hagestad O.C."/>
            <person name="Hou L."/>
            <person name="Andersen J.H."/>
            <person name="Hansen E.H."/>
            <person name="Altermark B."/>
            <person name="Li C."/>
            <person name="Kuhnert E."/>
            <person name="Cox R.J."/>
            <person name="Crous P.W."/>
            <person name="Spatafora J.W."/>
            <person name="Lail K."/>
            <person name="Amirebrahimi M."/>
            <person name="Lipzen A."/>
            <person name="Pangilinan J."/>
            <person name="Andreopoulos W."/>
            <person name="Hayes R.D."/>
            <person name="Ng V."/>
            <person name="Grigoriev I.V."/>
            <person name="Jackson S.A."/>
            <person name="Sutton T.D.S."/>
            <person name="Dobson A.D.W."/>
            <person name="Rama T."/>
        </authorList>
    </citation>
    <scope>NUCLEOTIDE SEQUENCE</scope>
    <source>
        <strain evidence="2">TRa018bII</strain>
    </source>
</reference>
<dbReference type="Proteomes" id="UP000824998">
    <property type="component" value="Unassembled WGS sequence"/>
</dbReference>
<proteinExistence type="predicted"/>
<dbReference type="EMBL" id="MU251411">
    <property type="protein sequence ID" value="KAG9236274.1"/>
    <property type="molecule type" value="Genomic_DNA"/>
</dbReference>
<protein>
    <recommendedName>
        <fullName evidence="1">2EXR domain-containing protein</fullName>
    </recommendedName>
</protein>
<dbReference type="PANTHER" id="PTHR35910">
    <property type="entry name" value="2EXR DOMAIN-CONTAINING PROTEIN"/>
    <property type="match status" value="1"/>
</dbReference>
<evidence type="ECO:0000259" key="1">
    <source>
        <dbReference type="Pfam" id="PF20150"/>
    </source>
</evidence>
<organism evidence="2 3">
    <name type="scientific">Amylocarpus encephaloides</name>
    <dbReference type="NCBI Taxonomy" id="45428"/>
    <lineage>
        <taxon>Eukaryota</taxon>
        <taxon>Fungi</taxon>
        <taxon>Dikarya</taxon>
        <taxon>Ascomycota</taxon>
        <taxon>Pezizomycotina</taxon>
        <taxon>Leotiomycetes</taxon>
        <taxon>Helotiales</taxon>
        <taxon>Helotiales incertae sedis</taxon>
        <taxon>Amylocarpus</taxon>
    </lineage>
</organism>
<sequence>MPGSWSTLSSDELPDLVADQVNTPFDPNALLAAFVAPLYAAANVPMPFTSETERAEALSLFEDMPFHKEIPRPIAAPTFTLFMNLPFDLRAAIWKASFVPRSVSMHYMSYTSPGGFHTMESPPVALSVHKESRNLALKLYPLCFGSIWYPATVPFNLTLDILFLTSISVDQLPHFFAVMNQNELSRLRYIAISAPKLNRLSLPQRSKFKDALKHLAGLEEFLIYYPVARQGKSRYCTSVSCTVLGDILPHDVLDKGLMVTNMLNKDKWEDLEFSKPSKCKTLFSWKRCCCEDALSESVSTSEESFHDEDSDDDDNDVYSGDLHFDDSLFRPISFNSFDYGPMDFGGHPE</sequence>
<keyword evidence="3" id="KW-1185">Reference proteome</keyword>
<accession>A0A9P7YMA0</accession>
<dbReference type="PANTHER" id="PTHR35910:SF6">
    <property type="entry name" value="2EXR DOMAIN-CONTAINING PROTEIN"/>
    <property type="match status" value="1"/>
</dbReference>
<name>A0A9P7YMA0_9HELO</name>
<dbReference type="InterPro" id="IPR045518">
    <property type="entry name" value="2EXR"/>
</dbReference>
<dbReference type="AlphaFoldDB" id="A0A9P7YMA0"/>
<dbReference type="Pfam" id="PF20150">
    <property type="entry name" value="2EXR"/>
    <property type="match status" value="1"/>
</dbReference>
<comment type="caution">
    <text evidence="2">The sequence shown here is derived from an EMBL/GenBank/DDBJ whole genome shotgun (WGS) entry which is preliminary data.</text>
</comment>
<feature type="domain" description="2EXR" evidence="1">
    <location>
        <begin position="79"/>
        <end position="162"/>
    </location>
</feature>
<evidence type="ECO:0000313" key="3">
    <source>
        <dbReference type="Proteomes" id="UP000824998"/>
    </source>
</evidence>
<evidence type="ECO:0000313" key="2">
    <source>
        <dbReference type="EMBL" id="KAG9236274.1"/>
    </source>
</evidence>